<reference evidence="9 10" key="1">
    <citation type="journal article" date="2011" name="Int. J. Syst. Evol. Microbiol.">
        <title>Description of Undibacterium oligocarboniphilum sp. nov., isolated from purified water, and Undibacterium pigrum strain CCUG 49012 as the type strain of Undibacterium parvum sp. nov., and emended descriptions of the genus Undibacterium and the species Undibacterium pigrum.</title>
        <authorList>
            <person name="Eder W."/>
            <person name="Wanner G."/>
            <person name="Ludwig W."/>
            <person name="Busse H.J."/>
            <person name="Ziemke-Kageler F."/>
            <person name="Lang E."/>
        </authorList>
    </citation>
    <scope>NUCLEOTIDE SEQUENCE [LARGE SCALE GENOMIC DNA]</scope>
    <source>
        <strain evidence="9 10">DSM 23061</strain>
    </source>
</reference>
<dbReference type="NCBIfam" id="TIGR00225">
    <property type="entry name" value="prc"/>
    <property type="match status" value="1"/>
</dbReference>
<protein>
    <submittedName>
        <fullName evidence="9">Tail-specific protease</fullName>
    </submittedName>
</protein>
<evidence type="ECO:0000313" key="9">
    <source>
        <dbReference type="EMBL" id="AZP14602.1"/>
    </source>
</evidence>
<dbReference type="GO" id="GO:0030288">
    <property type="term" value="C:outer membrane-bounded periplasmic space"/>
    <property type="evidence" value="ECO:0007669"/>
    <property type="project" value="TreeGrafter"/>
</dbReference>
<keyword evidence="7" id="KW-0732">Signal</keyword>
<feature type="chain" id="PRO_5018563737" evidence="7">
    <location>
        <begin position="19"/>
        <end position="742"/>
    </location>
</feature>
<dbReference type="InterPro" id="IPR005151">
    <property type="entry name" value="Tail-specific_protease"/>
</dbReference>
<dbReference type="CDD" id="cd07560">
    <property type="entry name" value="Peptidase_S41_CPP"/>
    <property type="match status" value="1"/>
</dbReference>
<dbReference type="AlphaFoldDB" id="A0A3Q9BUD0"/>
<evidence type="ECO:0000259" key="8">
    <source>
        <dbReference type="PROSITE" id="PS50106"/>
    </source>
</evidence>
<dbReference type="Gene3D" id="2.30.42.10">
    <property type="match status" value="1"/>
</dbReference>
<dbReference type="OrthoDB" id="9812068at2"/>
<feature type="region of interest" description="Disordered" evidence="6">
    <location>
        <begin position="648"/>
        <end position="693"/>
    </location>
</feature>
<organism evidence="9 10">
    <name type="scientific">Undibacterium parvum</name>
    <dbReference type="NCBI Taxonomy" id="401471"/>
    <lineage>
        <taxon>Bacteria</taxon>
        <taxon>Pseudomonadati</taxon>
        <taxon>Pseudomonadota</taxon>
        <taxon>Betaproteobacteria</taxon>
        <taxon>Burkholderiales</taxon>
        <taxon>Oxalobacteraceae</taxon>
        <taxon>Undibacterium</taxon>
    </lineage>
</organism>
<dbReference type="SUPFAM" id="SSF52096">
    <property type="entry name" value="ClpP/crotonase"/>
    <property type="match status" value="1"/>
</dbReference>
<dbReference type="GO" id="GO:0006508">
    <property type="term" value="P:proteolysis"/>
    <property type="evidence" value="ECO:0007669"/>
    <property type="project" value="UniProtKB-KW"/>
</dbReference>
<evidence type="ECO:0000313" key="10">
    <source>
        <dbReference type="Proteomes" id="UP000275663"/>
    </source>
</evidence>
<comment type="similarity">
    <text evidence="1 5">Belongs to the peptidase S41A family.</text>
</comment>
<keyword evidence="2 5" id="KW-0645">Protease</keyword>
<dbReference type="PROSITE" id="PS50106">
    <property type="entry name" value="PDZ"/>
    <property type="match status" value="1"/>
</dbReference>
<evidence type="ECO:0000256" key="6">
    <source>
        <dbReference type="SAM" id="MobiDB-lite"/>
    </source>
</evidence>
<dbReference type="InterPro" id="IPR040573">
    <property type="entry name" value="TSP_N"/>
</dbReference>
<keyword evidence="10" id="KW-1185">Reference proteome</keyword>
<evidence type="ECO:0000256" key="5">
    <source>
        <dbReference type="RuleBase" id="RU004404"/>
    </source>
</evidence>
<gene>
    <name evidence="9" type="ORF">EJN92_15165</name>
</gene>
<dbReference type="GO" id="GO:0004175">
    <property type="term" value="F:endopeptidase activity"/>
    <property type="evidence" value="ECO:0007669"/>
    <property type="project" value="TreeGrafter"/>
</dbReference>
<evidence type="ECO:0000256" key="1">
    <source>
        <dbReference type="ARBA" id="ARBA00009179"/>
    </source>
</evidence>
<dbReference type="InterPro" id="IPR029045">
    <property type="entry name" value="ClpP/crotonase-like_dom_sf"/>
</dbReference>
<dbReference type="SMART" id="SM00245">
    <property type="entry name" value="TSPc"/>
    <property type="match status" value="1"/>
</dbReference>
<name>A0A3Q9BUD0_9BURK</name>
<dbReference type="InterPro" id="IPR004447">
    <property type="entry name" value="Peptidase_S41A"/>
</dbReference>
<dbReference type="Pfam" id="PF11818">
    <property type="entry name" value="DUF3340"/>
    <property type="match status" value="1"/>
</dbReference>
<keyword evidence="3 5" id="KW-0378">Hydrolase</keyword>
<sequence>MKKTLLWMSMAFAATAYAASPASSPEVTAGADLKPLQQQAQAAAMTAQFLTRFHYKTMPLNDAMSEKIFDRYLKALDPEKLFFVQADVDKFAFARTKMDDAINTQDLSTPFAMFNLYEQRMKERMIYARGLLKQDFNFDKNENYFYARDKAEWPQTEAAMQDLWLQRVKNDWLRLKLAGKEEKAIRATLEKRYDYTLTRMQKLKSEDVFQLFMNAYATAIEPHTNYLGPKASEDFEISMKLSLVGIGAVLQERDEMTTIRELSPGGPAALSGKLQPGDRIVGVGQGLKSTPVDVMGWRLDDVVALIRGAKDTVVLLDILPADAGPDGKHKLISLVRNKITLEQQSAKKSIIEVKSADAANAGMRRIGVIALPTFYQDFDARRKGDKEFKSATRDVARLLAELKTEKVDSVLIDLRNNGGGSLNEAVELTSLFIGKGPVVQQRNSQGNIQVESEKTAKVVWDGPMGVMINRGSASASEIFAAAIQDYGRGLVIGESSFGKGTVQTMVNLDQVAHSDKPKFGELKMTIAQFFRINGGTTQLRGVTPDISFPSFSDPESFGESSYDNALPWVQIKPAEYQTVGDLKDLLPLLQVRHEMRVANDKEFQFILEDVNEYKLLRDKKTISLNEVERRKERDTQEQKVKDREKLRLKDKVASGKNGDQKDDKADAKVADKAATQDDGLQANERSLASELAAEKARKDAKDVLLEEAAYILGDEVDLLKSHHKLAEGVISDAMRKTQPSPR</sequence>
<feature type="domain" description="PDZ" evidence="8">
    <location>
        <begin position="236"/>
        <end position="315"/>
    </location>
</feature>
<evidence type="ECO:0000256" key="3">
    <source>
        <dbReference type="ARBA" id="ARBA00022801"/>
    </source>
</evidence>
<dbReference type="GO" id="GO:0008236">
    <property type="term" value="F:serine-type peptidase activity"/>
    <property type="evidence" value="ECO:0007669"/>
    <property type="project" value="UniProtKB-KW"/>
</dbReference>
<dbReference type="SMART" id="SM00228">
    <property type="entry name" value="PDZ"/>
    <property type="match status" value="1"/>
</dbReference>
<feature type="signal peptide" evidence="7">
    <location>
        <begin position="1"/>
        <end position="18"/>
    </location>
</feature>
<dbReference type="Proteomes" id="UP000275663">
    <property type="component" value="Chromosome"/>
</dbReference>
<proteinExistence type="inferred from homology"/>
<dbReference type="InterPro" id="IPR036034">
    <property type="entry name" value="PDZ_sf"/>
</dbReference>
<dbReference type="GO" id="GO:0007165">
    <property type="term" value="P:signal transduction"/>
    <property type="evidence" value="ECO:0007669"/>
    <property type="project" value="TreeGrafter"/>
</dbReference>
<evidence type="ECO:0000256" key="7">
    <source>
        <dbReference type="SAM" id="SignalP"/>
    </source>
</evidence>
<dbReference type="Pfam" id="PF03572">
    <property type="entry name" value="Peptidase_S41"/>
    <property type="match status" value="1"/>
</dbReference>
<dbReference type="KEGG" id="upv:EJN92_15165"/>
<keyword evidence="4 5" id="KW-0720">Serine protease</keyword>
<feature type="compositionally biased region" description="Basic and acidic residues" evidence="6">
    <location>
        <begin position="648"/>
        <end position="675"/>
    </location>
</feature>
<accession>A0A3Q9BUD0</accession>
<dbReference type="FunFam" id="3.90.226.10:FF:000090">
    <property type="entry name" value="Tail-specific protease"/>
    <property type="match status" value="1"/>
</dbReference>
<evidence type="ECO:0000256" key="2">
    <source>
        <dbReference type="ARBA" id="ARBA00022670"/>
    </source>
</evidence>
<evidence type="ECO:0000256" key="4">
    <source>
        <dbReference type="ARBA" id="ARBA00022825"/>
    </source>
</evidence>
<dbReference type="SUPFAM" id="SSF50156">
    <property type="entry name" value="PDZ domain-like"/>
    <property type="match status" value="1"/>
</dbReference>
<dbReference type="Gene3D" id="3.90.226.10">
    <property type="entry name" value="2-enoyl-CoA Hydratase, Chain A, domain 1"/>
    <property type="match status" value="1"/>
</dbReference>
<dbReference type="Pfam" id="PF17804">
    <property type="entry name" value="TSP_NTD"/>
    <property type="match status" value="1"/>
</dbReference>
<dbReference type="InterPro" id="IPR001478">
    <property type="entry name" value="PDZ"/>
</dbReference>
<dbReference type="PANTHER" id="PTHR32060:SF22">
    <property type="entry name" value="CARBOXYL-TERMINAL-PROCESSING PEPTIDASE 3, CHLOROPLASTIC"/>
    <property type="match status" value="1"/>
</dbReference>
<dbReference type="Pfam" id="PF00595">
    <property type="entry name" value="PDZ"/>
    <property type="match status" value="1"/>
</dbReference>
<dbReference type="InterPro" id="IPR020992">
    <property type="entry name" value="Tail_Prtase_C"/>
</dbReference>
<dbReference type="EMBL" id="CP034464">
    <property type="protein sequence ID" value="AZP14602.1"/>
    <property type="molecule type" value="Genomic_DNA"/>
</dbReference>
<dbReference type="PANTHER" id="PTHR32060">
    <property type="entry name" value="TAIL-SPECIFIC PROTEASE"/>
    <property type="match status" value="1"/>
</dbReference>